<evidence type="ECO:0000256" key="1">
    <source>
        <dbReference type="SAM" id="MobiDB-lite"/>
    </source>
</evidence>
<comment type="caution">
    <text evidence="3">The sequence shown here is derived from an EMBL/GenBank/DDBJ whole genome shotgun (WGS) entry which is preliminary data.</text>
</comment>
<proteinExistence type="predicted"/>
<dbReference type="InterPro" id="IPR036249">
    <property type="entry name" value="Thioredoxin-like_sf"/>
</dbReference>
<evidence type="ECO:0000313" key="4">
    <source>
        <dbReference type="Proteomes" id="UP000807342"/>
    </source>
</evidence>
<dbReference type="SUPFAM" id="SSF47616">
    <property type="entry name" value="GST C-terminal domain-like"/>
    <property type="match status" value="1"/>
</dbReference>
<dbReference type="Proteomes" id="UP000807342">
    <property type="component" value="Unassembled WGS sequence"/>
</dbReference>
<dbReference type="Pfam" id="PF22041">
    <property type="entry name" value="GST_C_7"/>
    <property type="match status" value="1"/>
</dbReference>
<dbReference type="InterPro" id="IPR036282">
    <property type="entry name" value="Glutathione-S-Trfase_C_sf"/>
</dbReference>
<dbReference type="InterPro" id="IPR054416">
    <property type="entry name" value="GST_UstS-like_C"/>
</dbReference>
<protein>
    <recommendedName>
        <fullName evidence="2">GST N-terminal domain-containing protein</fullName>
    </recommendedName>
</protein>
<feature type="region of interest" description="Disordered" evidence="1">
    <location>
        <begin position="52"/>
        <end position="77"/>
    </location>
</feature>
<feature type="domain" description="GST N-terminal" evidence="2">
    <location>
        <begin position="7"/>
        <end position="98"/>
    </location>
</feature>
<name>A0A9P5XA25_9AGAR</name>
<dbReference type="Gene3D" id="3.40.30.10">
    <property type="entry name" value="Glutaredoxin"/>
    <property type="match status" value="1"/>
</dbReference>
<evidence type="ECO:0000259" key="2">
    <source>
        <dbReference type="PROSITE" id="PS50404"/>
    </source>
</evidence>
<dbReference type="InterPro" id="IPR004045">
    <property type="entry name" value="Glutathione_S-Trfase_N"/>
</dbReference>
<sequence>MIVFYDLLAKEPVKTWSANVWKARYVLNFKGLPYRTIYHEYPDLAPALKKAGVPPSGTKTDGRPHYTSPSITDDSTGSAITDSYKIAQYLDETYPTTPKVIPPRSEALQATFCANFNQTVGPLYPILLPRIPRVLLNPVSAEYYYNTVSAIFGQPLDKIEPVGDQRPKAWADARAAWDIVNGWLSKSSGPYFMGDSPTFADFVVGAMLQMTRVTLGEESEEWKEVEMWNGGRWVTFLKDLDQYASIEN</sequence>
<dbReference type="AlphaFoldDB" id="A0A9P5XA25"/>
<accession>A0A9P5XA25</accession>
<organism evidence="3 4">
    <name type="scientific">Macrolepiota fuliginosa MF-IS2</name>
    <dbReference type="NCBI Taxonomy" id="1400762"/>
    <lineage>
        <taxon>Eukaryota</taxon>
        <taxon>Fungi</taxon>
        <taxon>Dikarya</taxon>
        <taxon>Basidiomycota</taxon>
        <taxon>Agaricomycotina</taxon>
        <taxon>Agaricomycetes</taxon>
        <taxon>Agaricomycetidae</taxon>
        <taxon>Agaricales</taxon>
        <taxon>Agaricineae</taxon>
        <taxon>Agaricaceae</taxon>
        <taxon>Macrolepiota</taxon>
    </lineage>
</organism>
<gene>
    <name evidence="3" type="ORF">P691DRAFT_731866</name>
</gene>
<dbReference type="PROSITE" id="PS50404">
    <property type="entry name" value="GST_NTER"/>
    <property type="match status" value="1"/>
</dbReference>
<feature type="compositionally biased region" description="Polar residues" evidence="1">
    <location>
        <begin position="67"/>
        <end position="77"/>
    </location>
</feature>
<dbReference type="Pfam" id="PF13417">
    <property type="entry name" value="GST_N_3"/>
    <property type="match status" value="1"/>
</dbReference>
<reference evidence="3" key="1">
    <citation type="submission" date="2020-11" db="EMBL/GenBank/DDBJ databases">
        <authorList>
            <consortium name="DOE Joint Genome Institute"/>
            <person name="Ahrendt S."/>
            <person name="Riley R."/>
            <person name="Andreopoulos W."/>
            <person name="Labutti K."/>
            <person name="Pangilinan J."/>
            <person name="Ruiz-Duenas F.J."/>
            <person name="Barrasa J.M."/>
            <person name="Sanchez-Garcia M."/>
            <person name="Camarero S."/>
            <person name="Miyauchi S."/>
            <person name="Serrano A."/>
            <person name="Linde D."/>
            <person name="Babiker R."/>
            <person name="Drula E."/>
            <person name="Ayuso-Fernandez I."/>
            <person name="Pacheco R."/>
            <person name="Padilla G."/>
            <person name="Ferreira P."/>
            <person name="Barriuso J."/>
            <person name="Kellner H."/>
            <person name="Castanera R."/>
            <person name="Alfaro M."/>
            <person name="Ramirez L."/>
            <person name="Pisabarro A.G."/>
            <person name="Kuo A."/>
            <person name="Tritt A."/>
            <person name="Lipzen A."/>
            <person name="He G."/>
            <person name="Yan M."/>
            <person name="Ng V."/>
            <person name="Cullen D."/>
            <person name="Martin F."/>
            <person name="Rosso M.-N."/>
            <person name="Henrissat B."/>
            <person name="Hibbett D."/>
            <person name="Martinez A.T."/>
            <person name="Grigoriev I.V."/>
        </authorList>
    </citation>
    <scope>NUCLEOTIDE SEQUENCE</scope>
    <source>
        <strain evidence="3">MF-IS2</strain>
    </source>
</reference>
<keyword evidence="4" id="KW-1185">Reference proteome</keyword>
<dbReference type="Gene3D" id="1.20.1050.10">
    <property type="match status" value="1"/>
</dbReference>
<dbReference type="OrthoDB" id="4951845at2759"/>
<dbReference type="EMBL" id="MU151210">
    <property type="protein sequence ID" value="KAF9447223.1"/>
    <property type="molecule type" value="Genomic_DNA"/>
</dbReference>
<evidence type="ECO:0000313" key="3">
    <source>
        <dbReference type="EMBL" id="KAF9447223.1"/>
    </source>
</evidence>
<dbReference type="SUPFAM" id="SSF52833">
    <property type="entry name" value="Thioredoxin-like"/>
    <property type="match status" value="1"/>
</dbReference>